<dbReference type="SMART" id="SM00903">
    <property type="entry name" value="Flavin_Reduct"/>
    <property type="match status" value="1"/>
</dbReference>
<name>S6AVG5_METRE</name>
<dbReference type="KEGG" id="pre:PCA10_27140"/>
<feature type="domain" description="Flavin reductase like" evidence="2">
    <location>
        <begin position="21"/>
        <end position="164"/>
    </location>
</feature>
<dbReference type="PANTHER" id="PTHR30466">
    <property type="entry name" value="FLAVIN REDUCTASE"/>
    <property type="match status" value="1"/>
</dbReference>
<protein>
    <recommendedName>
        <fullName evidence="2">Flavin reductase like domain-containing protein</fullName>
    </recommendedName>
</protein>
<dbReference type="eggNOG" id="COG1853">
    <property type="taxonomic scope" value="Bacteria"/>
</dbReference>
<dbReference type="Proteomes" id="UP000015503">
    <property type="component" value="Chromosome"/>
</dbReference>
<accession>S6AVG5</accession>
<dbReference type="PANTHER" id="PTHR30466:SF1">
    <property type="entry name" value="FMN REDUCTASE (NADH) RUTF"/>
    <property type="match status" value="1"/>
</dbReference>
<proteinExistence type="predicted"/>
<dbReference type="AlphaFoldDB" id="S6AVG5"/>
<gene>
    <name evidence="3" type="ORF">PCA10_27140</name>
</gene>
<dbReference type="EMBL" id="AP013068">
    <property type="protein sequence ID" value="BAN48446.1"/>
    <property type="molecule type" value="Genomic_DNA"/>
</dbReference>
<evidence type="ECO:0000259" key="2">
    <source>
        <dbReference type="SMART" id="SM00903"/>
    </source>
</evidence>
<evidence type="ECO:0000313" key="4">
    <source>
        <dbReference type="Proteomes" id="UP000015503"/>
    </source>
</evidence>
<keyword evidence="4" id="KW-1185">Reference proteome</keyword>
<dbReference type="SUPFAM" id="SSF50475">
    <property type="entry name" value="FMN-binding split barrel"/>
    <property type="match status" value="1"/>
</dbReference>
<dbReference type="InterPro" id="IPR050268">
    <property type="entry name" value="NADH-dep_flavin_reductase"/>
</dbReference>
<dbReference type="GO" id="GO:0006208">
    <property type="term" value="P:pyrimidine nucleobase catabolic process"/>
    <property type="evidence" value="ECO:0007669"/>
    <property type="project" value="TreeGrafter"/>
</dbReference>
<dbReference type="STRING" id="1245471.PCA10_27140"/>
<dbReference type="RefSeq" id="WP_016492640.1">
    <property type="nucleotide sequence ID" value="NC_021499.1"/>
</dbReference>
<evidence type="ECO:0000313" key="3">
    <source>
        <dbReference type="EMBL" id="BAN48446.1"/>
    </source>
</evidence>
<dbReference type="InterPro" id="IPR002563">
    <property type="entry name" value="Flavin_Rdtase-like_dom"/>
</dbReference>
<dbReference type="Gene3D" id="2.30.110.10">
    <property type="entry name" value="Electron Transport, Fmn-binding Protein, Chain A"/>
    <property type="match status" value="1"/>
</dbReference>
<sequence length="331" mass="35868">MSNLDWHPVSADDTRSLRSVFGTFMTGVTIVTAWDAQGTPRGFTANSFTSVSLSPALVLVCIARSAGSLPVFSEATDFAINILGDWQRDLSTTFAGRGVDKFAGVELLESEPSAPCLADSLSVLRCTRHSLVEAGDHVILIGEVQRYRSSLGSPLGYFRGSYVDFAEGAKAIQVERGSALKVGCLIAQGNGLVLVREPGCAHWSIPEVFWHSGVSQKAVIEDVFRRVGLSGQVSFIYSMFEEAGDDFTRLIFRADAAAGAPAARSGEREVRVFAADETPWLLVKGEYTVSMIQRFFTEREADAFGIYCDTADGGRIAGIAGKPVHWLDWKH</sequence>
<dbReference type="InterPro" id="IPR012349">
    <property type="entry name" value="Split_barrel_FMN-bd"/>
</dbReference>
<evidence type="ECO:0000256" key="1">
    <source>
        <dbReference type="ARBA" id="ARBA00023002"/>
    </source>
</evidence>
<dbReference type="GO" id="GO:0042602">
    <property type="term" value="F:riboflavin reductase (NADPH) activity"/>
    <property type="evidence" value="ECO:0007669"/>
    <property type="project" value="TreeGrafter"/>
</dbReference>
<dbReference type="OrthoDB" id="9792858at2"/>
<keyword evidence="1" id="KW-0560">Oxidoreductase</keyword>
<dbReference type="Pfam" id="PF01613">
    <property type="entry name" value="Flavin_Reduct"/>
    <property type="match status" value="1"/>
</dbReference>
<dbReference type="PATRIC" id="fig|1245471.3.peg.2749"/>
<dbReference type="HOGENOM" id="CLU_896101_0_0_6"/>
<reference evidence="3 4" key="1">
    <citation type="journal article" date="2013" name="Genome Announc.">
        <title>Complete Genome Sequence of the Carbazole Degrader Pseudomonas resinovorans Strain CA10 (NBRC 106553).</title>
        <authorList>
            <person name="Shintani M."/>
            <person name="Hosoyama A."/>
            <person name="Ohji S."/>
            <person name="Tsuchikane K."/>
            <person name="Takarada H."/>
            <person name="Yamazoe A."/>
            <person name="Fujita N."/>
            <person name="Nojiri H."/>
        </authorList>
    </citation>
    <scope>NUCLEOTIDE SEQUENCE [LARGE SCALE GENOMIC DNA]</scope>
    <source>
        <strain evidence="3 4">NBRC 106553</strain>
    </source>
</reference>
<dbReference type="Gene3D" id="3.90.79.10">
    <property type="entry name" value="Nucleoside Triphosphate Pyrophosphohydrolase"/>
    <property type="match status" value="1"/>
</dbReference>
<organism evidence="3 4">
    <name type="scientific">Metapseudomonas resinovorans NBRC 106553</name>
    <dbReference type="NCBI Taxonomy" id="1245471"/>
    <lineage>
        <taxon>Bacteria</taxon>
        <taxon>Pseudomonadati</taxon>
        <taxon>Pseudomonadota</taxon>
        <taxon>Gammaproteobacteria</taxon>
        <taxon>Pseudomonadales</taxon>
        <taxon>Pseudomonadaceae</taxon>
        <taxon>Metapseudomonas</taxon>
    </lineage>
</organism>
<dbReference type="GO" id="GO:0010181">
    <property type="term" value="F:FMN binding"/>
    <property type="evidence" value="ECO:0007669"/>
    <property type="project" value="InterPro"/>
</dbReference>